<organism evidence="2 3">
    <name type="scientific">Paenibacillus antri</name>
    <dbReference type="NCBI Taxonomy" id="2582848"/>
    <lineage>
        <taxon>Bacteria</taxon>
        <taxon>Bacillati</taxon>
        <taxon>Bacillota</taxon>
        <taxon>Bacilli</taxon>
        <taxon>Bacillales</taxon>
        <taxon>Paenibacillaceae</taxon>
        <taxon>Paenibacillus</taxon>
    </lineage>
</organism>
<dbReference type="RefSeq" id="WP_138195860.1">
    <property type="nucleotide sequence ID" value="NZ_VCIW01000014.1"/>
</dbReference>
<feature type="compositionally biased region" description="Basic and acidic residues" evidence="1">
    <location>
        <begin position="33"/>
        <end position="63"/>
    </location>
</feature>
<evidence type="ECO:0000313" key="2">
    <source>
        <dbReference type="EMBL" id="TLS50493.1"/>
    </source>
</evidence>
<proteinExistence type="predicted"/>
<feature type="region of interest" description="Disordered" evidence="1">
    <location>
        <begin position="21"/>
        <end position="63"/>
    </location>
</feature>
<comment type="caution">
    <text evidence="2">The sequence shown here is derived from an EMBL/GenBank/DDBJ whole genome shotgun (WGS) entry which is preliminary data.</text>
</comment>
<protein>
    <submittedName>
        <fullName evidence="2">Uncharacterized protein</fullName>
    </submittedName>
</protein>
<dbReference type="EMBL" id="VCIW01000014">
    <property type="protein sequence ID" value="TLS50493.1"/>
    <property type="molecule type" value="Genomic_DNA"/>
</dbReference>
<evidence type="ECO:0000256" key="1">
    <source>
        <dbReference type="SAM" id="MobiDB-lite"/>
    </source>
</evidence>
<dbReference type="Proteomes" id="UP000309676">
    <property type="component" value="Unassembled WGS sequence"/>
</dbReference>
<reference evidence="2 3" key="1">
    <citation type="submission" date="2019-05" db="EMBL/GenBank/DDBJ databases">
        <authorList>
            <person name="Narsing Rao M.P."/>
            <person name="Li W.J."/>
        </authorList>
    </citation>
    <scope>NUCLEOTIDE SEQUENCE [LARGE SCALE GENOMIC DNA]</scope>
    <source>
        <strain evidence="2 3">SYSU_K30003</strain>
    </source>
</reference>
<sequence length="63" mass="7313">MTKAKNGWDKNLTNVVEALDVPDLPALENQQRNQDKNDRRHQDRLNVGSHWHEAEQNHQAGED</sequence>
<keyword evidence="3" id="KW-1185">Reference proteome</keyword>
<name>A0A5R9GCV7_9BACL</name>
<gene>
    <name evidence="2" type="ORF">FE782_19175</name>
</gene>
<evidence type="ECO:0000313" key="3">
    <source>
        <dbReference type="Proteomes" id="UP000309676"/>
    </source>
</evidence>
<accession>A0A5R9GCV7</accession>
<dbReference type="OrthoDB" id="2632039at2"/>
<dbReference type="AlphaFoldDB" id="A0A5R9GCV7"/>